<dbReference type="Proteomes" id="UP000283063">
    <property type="component" value="Chromosome"/>
</dbReference>
<dbReference type="AlphaFoldDB" id="A0A3T0N1U6"/>
<gene>
    <name evidence="1" type="ORF">EBB79_08870</name>
</gene>
<sequence length="141" mass="15535">MAIIVKPKNADLQPLPVSPRILQPLSEGRDALVDRVRRVLVSSVRNSALQCLEQLEVVVHKASGPRSSPLPSAFLPPKSLLKIPDILAPKMHMQLADRGIQRKGYQSIGPTEWLFVPPNNMTTFAASAFAPVSQDWISDYT</sequence>
<name>A0A3T0N1U6_9RHOB</name>
<accession>A0A3T0N1U6</accession>
<protein>
    <submittedName>
        <fullName evidence="1">Uncharacterized protein</fullName>
    </submittedName>
</protein>
<dbReference type="KEGG" id="sedi:EBB79_08870"/>
<keyword evidence="2" id="KW-1185">Reference proteome</keyword>
<evidence type="ECO:0000313" key="2">
    <source>
        <dbReference type="Proteomes" id="UP000283063"/>
    </source>
</evidence>
<organism evidence="1 2">
    <name type="scientific">Parasedimentitalea marina</name>
    <dbReference type="NCBI Taxonomy" id="2483033"/>
    <lineage>
        <taxon>Bacteria</taxon>
        <taxon>Pseudomonadati</taxon>
        <taxon>Pseudomonadota</taxon>
        <taxon>Alphaproteobacteria</taxon>
        <taxon>Rhodobacterales</taxon>
        <taxon>Paracoccaceae</taxon>
        <taxon>Parasedimentitalea</taxon>
    </lineage>
</organism>
<dbReference type="EMBL" id="CP033219">
    <property type="protein sequence ID" value="AZV77996.1"/>
    <property type="molecule type" value="Genomic_DNA"/>
</dbReference>
<evidence type="ECO:0000313" key="1">
    <source>
        <dbReference type="EMBL" id="AZV77996.1"/>
    </source>
</evidence>
<reference evidence="1 2" key="1">
    <citation type="submission" date="2018-10" db="EMBL/GenBank/DDBJ databases">
        <title>Parasedimentitalea marina sp. nov., a psychrophilic bacterium isolated from deep seawater of the New Britain Trench.</title>
        <authorList>
            <person name="Cao J."/>
        </authorList>
    </citation>
    <scope>NUCLEOTIDE SEQUENCE [LARGE SCALE GENOMIC DNA]</scope>
    <source>
        <strain evidence="1 2">W43</strain>
    </source>
</reference>
<proteinExistence type="predicted"/>